<feature type="chain" id="PRO_5003686687" evidence="1">
    <location>
        <begin position="21"/>
        <end position="472"/>
    </location>
</feature>
<dbReference type="EMBL" id="CP002959">
    <property type="protein sequence ID" value="AFM14590.1"/>
    <property type="molecule type" value="Genomic_DNA"/>
</dbReference>
<sequence length="472" mass="52867">MLRRFLAIFVVCFGVNAVSAFIVNVHQNMPEEGMLYMEFQGTNQMRWVADYMKAKAGGRYSGTCVNINYTANEMSYGNNTQCGALSIERVGGVKPDYFWDAFWDDLLFFSWHVPDFGIYSNNFTSWYHFVNLLKTNEDGDPLVTNNYNTYDGYAYNQTYGFPNIGIDYILAVFMNNAQMSVNLPNCSDSNCQEWQGISNTYKANPAIDYKQNGSTTPVSNGSGSKATEQADGTNYNCFSDVALIGSCPDKGAEYGGTTQVPNVDPGAGTLFSGDEDWVIYEPATNAAAFYYNEMWLEGLASMNGNNRHSLQTAPIAGRYYTVTGAEMLYFTVVQHWAGDMTQQAHIWSTIGYNHGDYESYADEKYGTRVIGGSNADKNYEDYGESQAYANSWQNRYNTPVGNINRLLMEQVFRTYHNRLRSGYDILTSSDRAVWTRAGIWAVRNATAEMAIITEKAVLDLRKCRNGAACNNS</sequence>
<dbReference type="OrthoDB" id="8700905at2"/>
<proteinExistence type="predicted"/>
<gene>
    <name evidence="2" type="ordered locus">Turpa_3956</name>
</gene>
<dbReference type="AlphaFoldDB" id="I4BBD3"/>
<evidence type="ECO:0000313" key="3">
    <source>
        <dbReference type="Proteomes" id="UP000006048"/>
    </source>
</evidence>
<evidence type="ECO:0000256" key="1">
    <source>
        <dbReference type="SAM" id="SignalP"/>
    </source>
</evidence>
<dbReference type="STRING" id="869212.Turpa_3956"/>
<dbReference type="RefSeq" id="WP_014805066.1">
    <property type="nucleotide sequence ID" value="NC_018020.1"/>
</dbReference>
<keyword evidence="3" id="KW-1185">Reference proteome</keyword>
<dbReference type="HOGENOM" id="CLU_578633_0_0_12"/>
<feature type="signal peptide" evidence="1">
    <location>
        <begin position="1"/>
        <end position="20"/>
    </location>
</feature>
<accession>I4BBD3</accession>
<keyword evidence="1" id="KW-0732">Signal</keyword>
<evidence type="ECO:0000313" key="2">
    <source>
        <dbReference type="EMBL" id="AFM14590.1"/>
    </source>
</evidence>
<name>I4BBD3_TURPD</name>
<dbReference type="KEGG" id="tpx:Turpa_3956"/>
<dbReference type="Proteomes" id="UP000006048">
    <property type="component" value="Chromosome"/>
</dbReference>
<protein>
    <submittedName>
        <fullName evidence="2">Uncharacterized protein</fullName>
    </submittedName>
</protein>
<reference evidence="2 3" key="1">
    <citation type="submission" date="2012-06" db="EMBL/GenBank/DDBJ databases">
        <title>The complete chromosome of genome of Turneriella parva DSM 21527.</title>
        <authorList>
            <consortium name="US DOE Joint Genome Institute (JGI-PGF)"/>
            <person name="Lucas S."/>
            <person name="Han J."/>
            <person name="Lapidus A."/>
            <person name="Bruce D."/>
            <person name="Goodwin L."/>
            <person name="Pitluck S."/>
            <person name="Peters L."/>
            <person name="Kyrpides N."/>
            <person name="Mavromatis K."/>
            <person name="Ivanova N."/>
            <person name="Mikhailova N."/>
            <person name="Chertkov O."/>
            <person name="Detter J.C."/>
            <person name="Tapia R."/>
            <person name="Han C."/>
            <person name="Land M."/>
            <person name="Hauser L."/>
            <person name="Markowitz V."/>
            <person name="Cheng J.-F."/>
            <person name="Hugenholtz P."/>
            <person name="Woyke T."/>
            <person name="Wu D."/>
            <person name="Gronow S."/>
            <person name="Wellnitz S."/>
            <person name="Brambilla E."/>
            <person name="Klenk H.-P."/>
            <person name="Eisen J.A."/>
        </authorList>
    </citation>
    <scope>NUCLEOTIDE SEQUENCE [LARGE SCALE GENOMIC DNA]</scope>
    <source>
        <strain evidence="3">ATCC BAA-1111 / DSM 21527 / NCTC 11395 / H</strain>
    </source>
</reference>
<organism evidence="2 3">
    <name type="scientific">Turneriella parva (strain ATCC BAA-1111 / DSM 21527 / NCTC 11395 / H)</name>
    <name type="common">Leptospira parva</name>
    <dbReference type="NCBI Taxonomy" id="869212"/>
    <lineage>
        <taxon>Bacteria</taxon>
        <taxon>Pseudomonadati</taxon>
        <taxon>Spirochaetota</taxon>
        <taxon>Spirochaetia</taxon>
        <taxon>Leptospirales</taxon>
        <taxon>Leptospiraceae</taxon>
        <taxon>Turneriella</taxon>
    </lineage>
</organism>